<proteinExistence type="predicted"/>
<accession>A0ABN8Y6H7</accession>
<protein>
    <submittedName>
        <fullName evidence="1">Uncharacterized protein</fullName>
    </submittedName>
</protein>
<keyword evidence="2" id="KW-1185">Reference proteome</keyword>
<dbReference type="EMBL" id="OX459948">
    <property type="protein sequence ID" value="CAI9155416.1"/>
    <property type="molecule type" value="Genomic_DNA"/>
</dbReference>
<organism evidence="1 2">
    <name type="scientific">Rangifer tarandus platyrhynchus</name>
    <name type="common">Svalbard reindeer</name>
    <dbReference type="NCBI Taxonomy" id="3082113"/>
    <lineage>
        <taxon>Eukaryota</taxon>
        <taxon>Metazoa</taxon>
        <taxon>Chordata</taxon>
        <taxon>Craniata</taxon>
        <taxon>Vertebrata</taxon>
        <taxon>Euteleostomi</taxon>
        <taxon>Mammalia</taxon>
        <taxon>Eutheria</taxon>
        <taxon>Laurasiatheria</taxon>
        <taxon>Artiodactyla</taxon>
        <taxon>Ruminantia</taxon>
        <taxon>Pecora</taxon>
        <taxon>Cervidae</taxon>
        <taxon>Odocoileinae</taxon>
        <taxon>Rangifer</taxon>
    </lineage>
</organism>
<sequence length="145" mass="16927">MDLMPGSGRSPGEGNGYPLQYYCLGNPMDRGAWWATVHGVSKELDTTKRLNNNKYIYIYIKYISAIKKEISLPVKSCMDLEGIMLSEINWTKTNYLTCMWNLKTDIQTKTELRTEWWVPVVRVGWGGVFEWVKGIKRYKLPFIKY</sequence>
<name>A0ABN8Y6H7_RANTA</name>
<evidence type="ECO:0000313" key="1">
    <source>
        <dbReference type="EMBL" id="CAI9155416.1"/>
    </source>
</evidence>
<gene>
    <name evidence="1" type="ORF">MRATA1EN1_LOCUS4378</name>
</gene>
<evidence type="ECO:0000313" key="2">
    <source>
        <dbReference type="Proteomes" id="UP001176941"/>
    </source>
</evidence>
<reference evidence="1" key="1">
    <citation type="submission" date="2023-04" db="EMBL/GenBank/DDBJ databases">
        <authorList>
            <consortium name="ELIXIR-Norway"/>
        </authorList>
    </citation>
    <scope>NUCLEOTIDE SEQUENCE [LARGE SCALE GENOMIC DNA]</scope>
</reference>
<dbReference type="Proteomes" id="UP001176941">
    <property type="component" value="Chromosome 12"/>
</dbReference>